<dbReference type="eggNOG" id="COG1611">
    <property type="taxonomic scope" value="Bacteria"/>
</dbReference>
<dbReference type="Gene3D" id="3.40.50.450">
    <property type="match status" value="1"/>
</dbReference>
<sequence length="214" mass="22559">MARIASSSPMYSICGSARRQLTPWCTSLVIITSSPPHADQTIGVMGSGTEPWTELAEPLGRWIAENGYNLLTGGGQGVMLSVARGFCSVSPRTGRSIAIVPTRADPVAGFVPLDGYPNRFVDLPIITPLPRHDAGVPPNRASRNHVNVLSSDVIVALPGGHGTADEISLARRWRKPLVCVGPASAFARIGYTDECVSCVDGVARFIASVLAEPA</sequence>
<accession>E5ATE9</accession>
<dbReference type="PANTHER" id="PTHR43393:SF3">
    <property type="entry name" value="LYSINE DECARBOXYLASE-LIKE PROTEIN"/>
    <property type="match status" value="1"/>
</dbReference>
<dbReference type="EMBL" id="FR687359">
    <property type="protein sequence ID" value="CBW75823.1"/>
    <property type="molecule type" value="Genomic_DNA"/>
</dbReference>
<dbReference type="Proteomes" id="UP000007437">
    <property type="component" value="Chromosome"/>
</dbReference>
<evidence type="ECO:0000313" key="1">
    <source>
        <dbReference type="EMBL" id="CBW75823.1"/>
    </source>
</evidence>
<dbReference type="GO" id="GO:0005829">
    <property type="term" value="C:cytosol"/>
    <property type="evidence" value="ECO:0007669"/>
    <property type="project" value="TreeGrafter"/>
</dbReference>
<organism evidence="1 2">
    <name type="scientific">Mycetohabitans rhizoxinica (strain DSM 19002 / CIP 109453 / HKI 454)</name>
    <name type="common">Paraburkholderia rhizoxinica</name>
    <dbReference type="NCBI Taxonomy" id="882378"/>
    <lineage>
        <taxon>Bacteria</taxon>
        <taxon>Pseudomonadati</taxon>
        <taxon>Pseudomonadota</taxon>
        <taxon>Betaproteobacteria</taxon>
        <taxon>Burkholderiales</taxon>
        <taxon>Burkholderiaceae</taxon>
        <taxon>Mycetohabitans</taxon>
    </lineage>
</organism>
<dbReference type="InterPro" id="IPR041164">
    <property type="entry name" value="LDcluster4"/>
</dbReference>
<gene>
    <name evidence="1" type="ordered locus">RBRH_01417</name>
</gene>
<dbReference type="STRING" id="882378.RBRH_01417"/>
<dbReference type="InterPro" id="IPR052341">
    <property type="entry name" value="LOG_family_nucleotidases"/>
</dbReference>
<dbReference type="PANTHER" id="PTHR43393">
    <property type="entry name" value="CYTOKININ RIBOSIDE 5'-MONOPHOSPHATE PHOSPHORIBOHYDROLASE"/>
    <property type="match status" value="1"/>
</dbReference>
<dbReference type="SUPFAM" id="SSF102405">
    <property type="entry name" value="MCP/YpsA-like"/>
    <property type="match status" value="1"/>
</dbReference>
<dbReference type="HOGENOM" id="CLU_111919_0_0_4"/>
<proteinExistence type="predicted"/>
<dbReference type="KEGG" id="brh:RBRH_01417"/>
<protein>
    <recommendedName>
        <fullName evidence="3">DNA-binding protein</fullName>
    </recommendedName>
</protein>
<dbReference type="AlphaFoldDB" id="E5ATE9"/>
<reference evidence="1 2" key="1">
    <citation type="journal article" date="2011" name="J. Bacteriol.">
        <title>Complete genome sequence of Burkholderia rhizoxinica, an endosymbiont of Rhizopus microsporus.</title>
        <authorList>
            <person name="Lackner G."/>
            <person name="Moebius N."/>
            <person name="Partida-Martinez L."/>
            <person name="Hertweck C."/>
        </authorList>
    </citation>
    <scope>NUCLEOTIDE SEQUENCE [LARGE SCALE GENOMIC DNA]</scope>
    <source>
        <strain evidence="2">DSM 19002 / CIP 109453 / HKI 454</strain>
    </source>
</reference>
<dbReference type="Pfam" id="PF18306">
    <property type="entry name" value="LDcluster4"/>
    <property type="match status" value="1"/>
</dbReference>
<evidence type="ECO:0000313" key="2">
    <source>
        <dbReference type="Proteomes" id="UP000007437"/>
    </source>
</evidence>
<evidence type="ECO:0008006" key="3">
    <source>
        <dbReference type="Google" id="ProtNLM"/>
    </source>
</evidence>
<name>E5ATE9_MYCRK</name>